<gene>
    <name evidence="4" type="primary">dthadh</name>
    <name evidence="4" type="ORF">LMG7053_02371</name>
</gene>
<dbReference type="InterPro" id="IPR029066">
    <property type="entry name" value="PLP-binding_barrel"/>
</dbReference>
<keyword evidence="5" id="KW-1185">Reference proteome</keyword>
<dbReference type="GO" id="GO:0016829">
    <property type="term" value="F:lyase activity"/>
    <property type="evidence" value="ECO:0007669"/>
    <property type="project" value="UniProtKB-KW"/>
</dbReference>
<dbReference type="Pfam" id="PF14031">
    <property type="entry name" value="D-ser_dehydrat"/>
    <property type="match status" value="1"/>
</dbReference>
<comment type="similarity">
    <text evidence="1">Belongs to the DSD1 family.</text>
</comment>
<dbReference type="Gene3D" id="3.20.20.10">
    <property type="entry name" value="Alanine racemase"/>
    <property type="match status" value="1"/>
</dbReference>
<sequence>MRIRLGGVRVAPVRPARSCPVDIAMISAPAATLDTLETPCLLLDETRMMRNIERLNGLMAGHGVQLRPHLKTPKSIDVARRLMARPQGPAAVSTLQEAEQFAAAGVTDLLYAVGVAPAKLDRVLALRRRGIDLTVVVDSVEAARAVAARASEEGAAIPALIEIDCDGHRAGVQPGQTDQLLAIAGTLHAAHCLRGVMTHAGESYGCRSTEAIADMAEQERAAAVGCAEAIRAAGLPCPVVSVGSTPTAHFARNLAGVTEVRAGVYVFFDLVMAGLGVCAVDDIAATVLTTVIGHQPDKGWILVDAGWMAMSRDRGTAKQPVDQLYGLVCDADGKVYPDLLLAETNQEQGIIKLRAGSAAALPDLPLGTRLRIVPNHACATCAQHDAYQVVRSGDRAVVAQWQRFRGW</sequence>
<dbReference type="EMBL" id="CADILJ010000016">
    <property type="protein sequence ID" value="CAB3947326.1"/>
    <property type="molecule type" value="Genomic_DNA"/>
</dbReference>
<protein>
    <submittedName>
        <fullName evidence="4">D-threo-3-hydroxyaspartate dehydratase</fullName>
        <ecNumber evidence="4">4.3.1.27</ecNumber>
    </submittedName>
</protein>
<evidence type="ECO:0000256" key="2">
    <source>
        <dbReference type="ARBA" id="ARBA00023239"/>
    </source>
</evidence>
<evidence type="ECO:0000259" key="3">
    <source>
        <dbReference type="SMART" id="SM01119"/>
    </source>
</evidence>
<accession>A0ABM8LTR4</accession>
<dbReference type="SMART" id="SM01119">
    <property type="entry name" value="D-ser_dehydrat"/>
    <property type="match status" value="1"/>
</dbReference>
<dbReference type="Gene3D" id="2.40.37.20">
    <property type="entry name" value="D-serine dehydratase-like domain"/>
    <property type="match status" value="1"/>
</dbReference>
<reference evidence="4 5" key="1">
    <citation type="submission" date="2020-04" db="EMBL/GenBank/DDBJ databases">
        <authorList>
            <person name="De Canck E."/>
        </authorList>
    </citation>
    <scope>NUCLEOTIDE SEQUENCE [LARGE SCALE GENOMIC DNA]</scope>
    <source>
        <strain evidence="4 5">LMG 7053</strain>
    </source>
</reference>
<feature type="domain" description="D-serine dehydratase-like" evidence="3">
    <location>
        <begin position="284"/>
        <end position="391"/>
    </location>
</feature>
<name>A0ABM8LTR4_9BURK</name>
<evidence type="ECO:0000256" key="1">
    <source>
        <dbReference type="ARBA" id="ARBA00005323"/>
    </source>
</evidence>
<dbReference type="Proteomes" id="UP000494161">
    <property type="component" value="Unassembled WGS sequence"/>
</dbReference>
<keyword evidence="2 4" id="KW-0456">Lyase</keyword>
<comment type="caution">
    <text evidence="4">The sequence shown here is derived from an EMBL/GenBank/DDBJ whole genome shotgun (WGS) entry which is preliminary data.</text>
</comment>
<dbReference type="InterPro" id="IPR051466">
    <property type="entry name" value="D-amino_acid_metab_enzyme"/>
</dbReference>
<organism evidence="4 5">
    <name type="scientific">Achromobacter ruhlandii</name>
    <dbReference type="NCBI Taxonomy" id="72557"/>
    <lineage>
        <taxon>Bacteria</taxon>
        <taxon>Pseudomonadati</taxon>
        <taxon>Pseudomonadota</taxon>
        <taxon>Betaproteobacteria</taxon>
        <taxon>Burkholderiales</taxon>
        <taxon>Alcaligenaceae</taxon>
        <taxon>Achromobacter</taxon>
    </lineage>
</organism>
<evidence type="ECO:0000313" key="5">
    <source>
        <dbReference type="Proteomes" id="UP000494161"/>
    </source>
</evidence>
<proteinExistence type="inferred from homology"/>
<dbReference type="CDD" id="cd06812">
    <property type="entry name" value="PLPDE_III_DSD_D-TA_like_1"/>
    <property type="match status" value="1"/>
</dbReference>
<dbReference type="EC" id="4.3.1.27" evidence="4"/>
<dbReference type="InterPro" id="IPR026956">
    <property type="entry name" value="D-ser_dehydrat-like_dom"/>
</dbReference>
<evidence type="ECO:0000313" key="4">
    <source>
        <dbReference type="EMBL" id="CAB3947326.1"/>
    </source>
</evidence>
<dbReference type="SUPFAM" id="SSF51419">
    <property type="entry name" value="PLP-binding barrel"/>
    <property type="match status" value="1"/>
</dbReference>
<dbReference type="PANTHER" id="PTHR28004:SF2">
    <property type="entry name" value="D-SERINE DEHYDRATASE"/>
    <property type="match status" value="1"/>
</dbReference>
<dbReference type="InterPro" id="IPR001608">
    <property type="entry name" value="Ala_racemase_N"/>
</dbReference>
<dbReference type="PANTHER" id="PTHR28004">
    <property type="entry name" value="ZGC:162816-RELATED"/>
    <property type="match status" value="1"/>
</dbReference>
<dbReference type="Pfam" id="PF01168">
    <property type="entry name" value="Ala_racemase_N"/>
    <property type="match status" value="1"/>
</dbReference>
<dbReference type="InterPro" id="IPR042208">
    <property type="entry name" value="D-ser_dehydrat-like_sf"/>
</dbReference>